<dbReference type="PANTHER" id="PTHR44899">
    <property type="entry name" value="CAMK FAMILY PROTEIN KINASE"/>
    <property type="match status" value="1"/>
</dbReference>
<dbReference type="EMBL" id="OV121135">
    <property type="protein sequence ID" value="CAH0555505.1"/>
    <property type="molecule type" value="Genomic_DNA"/>
</dbReference>
<dbReference type="InterPro" id="IPR051131">
    <property type="entry name" value="NEK_Ser/Thr_kinase_NIMA"/>
</dbReference>
<feature type="domain" description="Protein kinase" evidence="12">
    <location>
        <begin position="4"/>
        <end position="258"/>
    </location>
</feature>
<dbReference type="PROSITE" id="PS00107">
    <property type="entry name" value="PROTEIN_KINASE_ATP"/>
    <property type="match status" value="1"/>
</dbReference>
<evidence type="ECO:0000256" key="7">
    <source>
        <dbReference type="ARBA" id="ARBA00022840"/>
    </source>
</evidence>
<protein>
    <recommendedName>
        <fullName evidence="2">non-specific serine/threonine protein kinase</fullName>
        <ecNumber evidence="2">2.7.11.1</ecNumber>
    </recommendedName>
</protein>
<reference evidence="13" key="1">
    <citation type="submission" date="2021-12" db="EMBL/GenBank/DDBJ databases">
        <authorList>
            <person name="King R."/>
        </authorList>
    </citation>
    <scope>NUCLEOTIDE SEQUENCE</scope>
</reference>
<dbReference type="Proteomes" id="UP001154078">
    <property type="component" value="Chromosome 4"/>
</dbReference>
<proteinExistence type="inferred from homology"/>
<dbReference type="SMART" id="SM00220">
    <property type="entry name" value="S_TKc"/>
    <property type="match status" value="1"/>
</dbReference>
<keyword evidence="6" id="KW-0418">Kinase</keyword>
<evidence type="ECO:0000256" key="9">
    <source>
        <dbReference type="ARBA" id="ARBA00048679"/>
    </source>
</evidence>
<evidence type="ECO:0000259" key="12">
    <source>
        <dbReference type="PROSITE" id="PS50011"/>
    </source>
</evidence>
<dbReference type="EC" id="2.7.11.1" evidence="2"/>
<keyword evidence="14" id="KW-1185">Reference proteome</keyword>
<feature type="binding site" evidence="10">
    <location>
        <position position="33"/>
    </location>
    <ligand>
        <name>ATP</name>
        <dbReference type="ChEBI" id="CHEBI:30616"/>
    </ligand>
</feature>
<evidence type="ECO:0000256" key="10">
    <source>
        <dbReference type="PROSITE-ProRule" id="PRU10141"/>
    </source>
</evidence>
<evidence type="ECO:0000313" key="14">
    <source>
        <dbReference type="Proteomes" id="UP001154078"/>
    </source>
</evidence>
<dbReference type="Pfam" id="PF00069">
    <property type="entry name" value="Pkinase"/>
    <property type="match status" value="1"/>
</dbReference>
<evidence type="ECO:0000256" key="8">
    <source>
        <dbReference type="ARBA" id="ARBA00047899"/>
    </source>
</evidence>
<dbReference type="PROSITE" id="PS50011">
    <property type="entry name" value="PROTEIN_KINASE_DOM"/>
    <property type="match status" value="1"/>
</dbReference>
<evidence type="ECO:0000256" key="4">
    <source>
        <dbReference type="ARBA" id="ARBA00022679"/>
    </source>
</evidence>
<dbReference type="GO" id="GO:0004674">
    <property type="term" value="F:protein serine/threonine kinase activity"/>
    <property type="evidence" value="ECO:0007669"/>
    <property type="project" value="UniProtKB-KW"/>
</dbReference>
<evidence type="ECO:0000256" key="6">
    <source>
        <dbReference type="ARBA" id="ARBA00022777"/>
    </source>
</evidence>
<dbReference type="InterPro" id="IPR017441">
    <property type="entry name" value="Protein_kinase_ATP_BS"/>
</dbReference>
<dbReference type="GO" id="GO:0005524">
    <property type="term" value="F:ATP binding"/>
    <property type="evidence" value="ECO:0007669"/>
    <property type="project" value="UniProtKB-UniRule"/>
</dbReference>
<dbReference type="SUPFAM" id="SSF56112">
    <property type="entry name" value="Protein kinase-like (PK-like)"/>
    <property type="match status" value="1"/>
</dbReference>
<accession>A0A9P0B5B1</accession>
<gene>
    <name evidence="13" type="ORF">MELIAE_LOCUS6863</name>
</gene>
<evidence type="ECO:0000256" key="1">
    <source>
        <dbReference type="ARBA" id="ARBA00010886"/>
    </source>
</evidence>
<dbReference type="InterPro" id="IPR008271">
    <property type="entry name" value="Ser/Thr_kinase_AS"/>
</dbReference>
<evidence type="ECO:0000256" key="11">
    <source>
        <dbReference type="RuleBase" id="RU000304"/>
    </source>
</evidence>
<dbReference type="FunFam" id="1.10.510.10:FF:000571">
    <property type="entry name" value="Maternal embryonic leucine zipper kinase"/>
    <property type="match status" value="1"/>
</dbReference>
<evidence type="ECO:0000313" key="13">
    <source>
        <dbReference type="EMBL" id="CAH0555505.1"/>
    </source>
</evidence>
<organism evidence="13 14">
    <name type="scientific">Brassicogethes aeneus</name>
    <name type="common">Rape pollen beetle</name>
    <name type="synonym">Meligethes aeneus</name>
    <dbReference type="NCBI Taxonomy" id="1431903"/>
    <lineage>
        <taxon>Eukaryota</taxon>
        <taxon>Metazoa</taxon>
        <taxon>Ecdysozoa</taxon>
        <taxon>Arthropoda</taxon>
        <taxon>Hexapoda</taxon>
        <taxon>Insecta</taxon>
        <taxon>Pterygota</taxon>
        <taxon>Neoptera</taxon>
        <taxon>Endopterygota</taxon>
        <taxon>Coleoptera</taxon>
        <taxon>Polyphaga</taxon>
        <taxon>Cucujiformia</taxon>
        <taxon>Nitidulidae</taxon>
        <taxon>Meligethinae</taxon>
        <taxon>Brassicogethes</taxon>
    </lineage>
</organism>
<comment type="catalytic activity">
    <reaction evidence="9">
        <text>L-seryl-[protein] + ATP = O-phospho-L-seryl-[protein] + ADP + H(+)</text>
        <dbReference type="Rhea" id="RHEA:17989"/>
        <dbReference type="Rhea" id="RHEA-COMP:9863"/>
        <dbReference type="Rhea" id="RHEA-COMP:11604"/>
        <dbReference type="ChEBI" id="CHEBI:15378"/>
        <dbReference type="ChEBI" id="CHEBI:29999"/>
        <dbReference type="ChEBI" id="CHEBI:30616"/>
        <dbReference type="ChEBI" id="CHEBI:83421"/>
        <dbReference type="ChEBI" id="CHEBI:456216"/>
        <dbReference type="EC" id="2.7.11.1"/>
    </reaction>
</comment>
<dbReference type="PANTHER" id="PTHR44899:SF3">
    <property type="entry name" value="SERINE_THREONINE-PROTEIN KINASE NEK1"/>
    <property type="match status" value="1"/>
</dbReference>
<evidence type="ECO:0000256" key="2">
    <source>
        <dbReference type="ARBA" id="ARBA00012513"/>
    </source>
</evidence>
<evidence type="ECO:0000256" key="3">
    <source>
        <dbReference type="ARBA" id="ARBA00022527"/>
    </source>
</evidence>
<sequence>MDMYNPISILGKGTFGTVHLCERIHNKQKIVVKVINSDLEGEQLRAAKNEVAILKSLSHPNIIQYFDNFTKGNTFYIVMEYATKGSLFDLISKSRPNYFQPQFVMDLFCQILMGLEHIHSKKVIHRDLKCENIFLTGVSDNVIKIGDFGISKKILTTKKTQTIIGTCNYLAPEVCDGKPYDVKSDIWSLGCILYELCALEKMFEGTLSNVVLSIANGKIKCVNTAFYGDEMQDLITMMLQVNPDHRPDTKALMCHPDIFPTLYLLGVNLGCLGETAANEYVAKNP</sequence>
<dbReference type="FunFam" id="3.30.200.20:FF:000097">
    <property type="entry name" value="Probable serine/threonine-protein kinase nek1"/>
    <property type="match status" value="1"/>
</dbReference>
<keyword evidence="7 10" id="KW-0067">ATP-binding</keyword>
<dbReference type="OrthoDB" id="248923at2759"/>
<dbReference type="InterPro" id="IPR000719">
    <property type="entry name" value="Prot_kinase_dom"/>
</dbReference>
<comment type="catalytic activity">
    <reaction evidence="8">
        <text>L-threonyl-[protein] + ATP = O-phospho-L-threonyl-[protein] + ADP + H(+)</text>
        <dbReference type="Rhea" id="RHEA:46608"/>
        <dbReference type="Rhea" id="RHEA-COMP:11060"/>
        <dbReference type="Rhea" id="RHEA-COMP:11605"/>
        <dbReference type="ChEBI" id="CHEBI:15378"/>
        <dbReference type="ChEBI" id="CHEBI:30013"/>
        <dbReference type="ChEBI" id="CHEBI:30616"/>
        <dbReference type="ChEBI" id="CHEBI:61977"/>
        <dbReference type="ChEBI" id="CHEBI:456216"/>
        <dbReference type="EC" id="2.7.11.1"/>
    </reaction>
</comment>
<name>A0A9P0B5B1_BRAAE</name>
<dbReference type="Gene3D" id="1.10.510.10">
    <property type="entry name" value="Transferase(Phosphotransferase) domain 1"/>
    <property type="match status" value="1"/>
</dbReference>
<dbReference type="PIRSF" id="PIRSF000654">
    <property type="entry name" value="Integrin-linked_kinase"/>
    <property type="match status" value="1"/>
</dbReference>
<dbReference type="InterPro" id="IPR011009">
    <property type="entry name" value="Kinase-like_dom_sf"/>
</dbReference>
<dbReference type="PROSITE" id="PS00108">
    <property type="entry name" value="PROTEIN_KINASE_ST"/>
    <property type="match status" value="1"/>
</dbReference>
<keyword evidence="3 11" id="KW-0723">Serine/threonine-protein kinase</keyword>
<keyword evidence="4" id="KW-0808">Transferase</keyword>
<comment type="similarity">
    <text evidence="1">Belongs to the protein kinase superfamily. NEK Ser/Thr protein kinase family. NIMA subfamily.</text>
</comment>
<evidence type="ECO:0000256" key="5">
    <source>
        <dbReference type="ARBA" id="ARBA00022741"/>
    </source>
</evidence>
<keyword evidence="5 10" id="KW-0547">Nucleotide-binding</keyword>
<dbReference type="AlphaFoldDB" id="A0A9P0B5B1"/>